<dbReference type="PRINTS" id="PR00039">
    <property type="entry name" value="HTHLYSR"/>
</dbReference>
<dbReference type="PROSITE" id="PS50931">
    <property type="entry name" value="HTH_LYSR"/>
    <property type="match status" value="1"/>
</dbReference>
<evidence type="ECO:0000256" key="4">
    <source>
        <dbReference type="ARBA" id="ARBA00023163"/>
    </source>
</evidence>
<dbReference type="InterPro" id="IPR005119">
    <property type="entry name" value="LysR_subst-bd"/>
</dbReference>
<dbReference type="Gene3D" id="1.10.10.10">
    <property type="entry name" value="Winged helix-like DNA-binding domain superfamily/Winged helix DNA-binding domain"/>
    <property type="match status" value="1"/>
</dbReference>
<dbReference type="InterPro" id="IPR036388">
    <property type="entry name" value="WH-like_DNA-bd_sf"/>
</dbReference>
<dbReference type="SUPFAM" id="SSF46785">
    <property type="entry name" value="Winged helix' DNA-binding domain"/>
    <property type="match status" value="1"/>
</dbReference>
<dbReference type="Gene3D" id="3.40.190.290">
    <property type="match status" value="1"/>
</dbReference>
<proteinExistence type="inferred from homology"/>
<protein>
    <submittedName>
        <fullName evidence="6">LysR family transcriptional regulator</fullName>
    </submittedName>
</protein>
<dbReference type="CDD" id="cd05466">
    <property type="entry name" value="PBP2_LTTR_substrate"/>
    <property type="match status" value="1"/>
</dbReference>
<keyword evidence="4" id="KW-0804">Transcription</keyword>
<dbReference type="EMBL" id="JAJAXM010000023">
    <property type="protein sequence ID" value="MCG9026641.1"/>
    <property type="molecule type" value="Genomic_DNA"/>
</dbReference>
<dbReference type="Pfam" id="PF03466">
    <property type="entry name" value="LysR_substrate"/>
    <property type="match status" value="1"/>
</dbReference>
<feature type="domain" description="HTH lysR-type" evidence="5">
    <location>
        <begin position="24"/>
        <end position="81"/>
    </location>
</feature>
<evidence type="ECO:0000256" key="3">
    <source>
        <dbReference type="ARBA" id="ARBA00023125"/>
    </source>
</evidence>
<organism evidence="6 7">
    <name type="scientific">Laribacter hongkongensis</name>
    <dbReference type="NCBI Taxonomy" id="168471"/>
    <lineage>
        <taxon>Bacteria</taxon>
        <taxon>Pseudomonadati</taxon>
        <taxon>Pseudomonadota</taxon>
        <taxon>Betaproteobacteria</taxon>
        <taxon>Neisseriales</taxon>
        <taxon>Aquaspirillaceae</taxon>
        <taxon>Laribacter</taxon>
    </lineage>
</organism>
<name>A0ABD4SVS8_9NEIS</name>
<keyword evidence="3" id="KW-0238">DNA-binding</keyword>
<dbReference type="FunFam" id="1.10.10.10:FF:000001">
    <property type="entry name" value="LysR family transcriptional regulator"/>
    <property type="match status" value="1"/>
</dbReference>
<evidence type="ECO:0000256" key="1">
    <source>
        <dbReference type="ARBA" id="ARBA00009437"/>
    </source>
</evidence>
<dbReference type="AlphaFoldDB" id="A0ABD4SVS8"/>
<evidence type="ECO:0000259" key="5">
    <source>
        <dbReference type="PROSITE" id="PS50931"/>
    </source>
</evidence>
<evidence type="ECO:0000313" key="6">
    <source>
        <dbReference type="EMBL" id="MCG9026641.1"/>
    </source>
</evidence>
<dbReference type="RefSeq" id="WP_239894262.1">
    <property type="nucleotide sequence ID" value="NZ_JAJAXM010000023.1"/>
</dbReference>
<reference evidence="6 7" key="1">
    <citation type="submission" date="2021-10" db="EMBL/GenBank/DDBJ databases">
        <title>Whole-genome sequencing analysis of Laribacter hongkongensis: virulence gene profiles, carbohydrate-active enzyme prediction, and antimicrobial resistance characterization.</title>
        <authorList>
            <person name="Yuan P."/>
            <person name="Zhan Y."/>
            <person name="Chen D."/>
        </authorList>
    </citation>
    <scope>NUCLEOTIDE SEQUENCE [LARGE SCALE GENOMIC DNA]</scope>
    <source>
        <strain evidence="6 7">W67</strain>
    </source>
</reference>
<dbReference type="SUPFAM" id="SSF53850">
    <property type="entry name" value="Periplasmic binding protein-like II"/>
    <property type="match status" value="1"/>
</dbReference>
<gene>
    <name evidence="6" type="ORF">LH440_12170</name>
</gene>
<dbReference type="GO" id="GO:0003677">
    <property type="term" value="F:DNA binding"/>
    <property type="evidence" value="ECO:0007669"/>
    <property type="project" value="UniProtKB-KW"/>
</dbReference>
<accession>A0ABD4SVS8</accession>
<dbReference type="Proteomes" id="UP001200247">
    <property type="component" value="Unassembled WGS sequence"/>
</dbReference>
<comment type="similarity">
    <text evidence="1">Belongs to the LysR transcriptional regulatory family.</text>
</comment>
<comment type="caution">
    <text evidence="6">The sequence shown here is derived from an EMBL/GenBank/DDBJ whole genome shotgun (WGS) entry which is preliminary data.</text>
</comment>
<dbReference type="PANTHER" id="PTHR30126:SF91">
    <property type="entry name" value="LYSR FAMILY TRANSCRIPTIONAL REGULATOR"/>
    <property type="match status" value="1"/>
</dbReference>
<dbReference type="InterPro" id="IPR000847">
    <property type="entry name" value="LysR_HTH_N"/>
</dbReference>
<dbReference type="Pfam" id="PF00126">
    <property type="entry name" value="HTH_1"/>
    <property type="match status" value="1"/>
</dbReference>
<dbReference type="PANTHER" id="PTHR30126">
    <property type="entry name" value="HTH-TYPE TRANSCRIPTIONAL REGULATOR"/>
    <property type="match status" value="1"/>
</dbReference>
<sequence length="315" mass="34040">MAAIVVTASRNAKPESIEKTDMSNTLDALTAFSTAAELGSFSAAARYLHKSQSTVSEAIANLEIDLGVSLFDRGARNPVLTAAGQQLLRHARQVLAAHEQLTRQASLMSAGLEPQLSIVLSDTLHSLELETLLQGLETRFPELELETLVAEKEDVVDLVASGRAHLGLLSALPHYPAGIGHAALPHQGQFALFAGRHHPLARQKALLPDQLAPFRQLCLNTLGSPAPASTHPRRWLAPSYLMLLDMTRLGFGWAELPSWMAQTFGRDELVQLDVAGWPRPIPIDLVWSSGRRPGLAAAWVRQFLAGMSGEPLSPA</sequence>
<keyword evidence="2" id="KW-0805">Transcription regulation</keyword>
<evidence type="ECO:0000313" key="7">
    <source>
        <dbReference type="Proteomes" id="UP001200247"/>
    </source>
</evidence>
<dbReference type="InterPro" id="IPR036390">
    <property type="entry name" value="WH_DNA-bd_sf"/>
</dbReference>
<evidence type="ECO:0000256" key="2">
    <source>
        <dbReference type="ARBA" id="ARBA00023015"/>
    </source>
</evidence>